<dbReference type="PANTHER" id="PTHR38106:SF1">
    <property type="entry name" value="RNA CHAPERONE PROQ"/>
    <property type="match status" value="1"/>
</dbReference>
<protein>
    <submittedName>
        <fullName evidence="5">Prop effector</fullName>
    </submittedName>
</protein>
<dbReference type="SUPFAM" id="SSF48657">
    <property type="entry name" value="FinO-like"/>
    <property type="match status" value="1"/>
</dbReference>
<evidence type="ECO:0000313" key="5">
    <source>
        <dbReference type="EMBL" id="MBE7939458.1"/>
    </source>
</evidence>
<dbReference type="SMART" id="SM00945">
    <property type="entry name" value="ProQ"/>
    <property type="match status" value="1"/>
</dbReference>
<dbReference type="Proteomes" id="UP000715965">
    <property type="component" value="Unassembled WGS sequence"/>
</dbReference>
<name>A0ABR9SAT8_9BURK</name>
<feature type="domain" description="ProQ/FinO" evidence="4">
    <location>
        <begin position="8"/>
        <end position="118"/>
    </location>
</feature>
<comment type="caution">
    <text evidence="5">The sequence shown here is derived from an EMBL/GenBank/DDBJ whole genome shotgun (WGS) entry which is preliminary data.</text>
</comment>
<keyword evidence="3" id="KW-0143">Chaperone</keyword>
<keyword evidence="1" id="KW-0963">Cytoplasm</keyword>
<reference evidence="5 6" key="1">
    <citation type="submission" date="2020-10" db="EMBL/GenBank/DDBJ databases">
        <title>Draft genome of Ramlibacter aquaticus LMG 30558.</title>
        <authorList>
            <person name="Props R."/>
        </authorList>
    </citation>
    <scope>NUCLEOTIDE SEQUENCE [LARGE SCALE GENOMIC DNA]</scope>
    <source>
        <strain evidence="5 6">LMG 30558</strain>
    </source>
</reference>
<dbReference type="InterPro" id="IPR036442">
    <property type="entry name" value="ProQ/FinO_sf"/>
</dbReference>
<dbReference type="RefSeq" id="WP_193779004.1">
    <property type="nucleotide sequence ID" value="NZ_JADDOJ010000005.1"/>
</dbReference>
<sequence>MTDTPTAAPARSAHQVLERLFQLHPKLFGARFLPLKLGAFEDLMARHPGEFSKDELKAALGFHARSTRYLEAVATQMKRYDLDGQAVEDVAPEHVFHAIMETWRRRQARSKQDLKPWVLERLSRAISASGLDRDAWLERVQPRDDVAFALIQEAFAAQAGAQAKREAMRRAFEASGATPEAFAEMYGLPLSEVRALLQPA</sequence>
<dbReference type="InterPro" id="IPR016103">
    <property type="entry name" value="ProQ/FinO"/>
</dbReference>
<dbReference type="PANTHER" id="PTHR38106">
    <property type="entry name" value="RNA CHAPERONE PROQ"/>
    <property type="match status" value="1"/>
</dbReference>
<organism evidence="5 6">
    <name type="scientific">Ramlibacter aquaticus</name>
    <dbReference type="NCBI Taxonomy" id="2780094"/>
    <lineage>
        <taxon>Bacteria</taxon>
        <taxon>Pseudomonadati</taxon>
        <taxon>Pseudomonadota</taxon>
        <taxon>Betaproteobacteria</taxon>
        <taxon>Burkholderiales</taxon>
        <taxon>Comamonadaceae</taxon>
        <taxon>Ramlibacter</taxon>
    </lineage>
</organism>
<evidence type="ECO:0000256" key="1">
    <source>
        <dbReference type="ARBA" id="ARBA00022490"/>
    </source>
</evidence>
<evidence type="ECO:0000259" key="4">
    <source>
        <dbReference type="SMART" id="SM00945"/>
    </source>
</evidence>
<dbReference type="Gene3D" id="1.10.1710.10">
    <property type="entry name" value="ProQ/FinO domain"/>
    <property type="match status" value="1"/>
</dbReference>
<dbReference type="InterPro" id="IPR023529">
    <property type="entry name" value="ProQ"/>
</dbReference>
<evidence type="ECO:0000256" key="2">
    <source>
        <dbReference type="ARBA" id="ARBA00022884"/>
    </source>
</evidence>
<proteinExistence type="predicted"/>
<gene>
    <name evidence="5" type="ORF">IM725_02590</name>
</gene>
<dbReference type="EMBL" id="JADDOJ010000005">
    <property type="protein sequence ID" value="MBE7939458.1"/>
    <property type="molecule type" value="Genomic_DNA"/>
</dbReference>
<dbReference type="Pfam" id="PF04352">
    <property type="entry name" value="ProQ"/>
    <property type="match status" value="1"/>
</dbReference>
<keyword evidence="6" id="KW-1185">Reference proteome</keyword>
<evidence type="ECO:0000256" key="3">
    <source>
        <dbReference type="ARBA" id="ARBA00023186"/>
    </source>
</evidence>
<accession>A0ABR9SAT8</accession>
<keyword evidence="2" id="KW-0694">RNA-binding</keyword>
<evidence type="ECO:0000313" key="6">
    <source>
        <dbReference type="Proteomes" id="UP000715965"/>
    </source>
</evidence>